<dbReference type="InterPro" id="IPR010809">
    <property type="entry name" value="FliD_C"/>
</dbReference>
<reference evidence="8 9" key="1">
    <citation type="submission" date="2024-12" db="EMBL/GenBank/DDBJ databases">
        <authorList>
            <person name="Lee Y."/>
        </authorList>
    </citation>
    <scope>NUCLEOTIDE SEQUENCE [LARGE SCALE GENOMIC DNA]</scope>
    <source>
        <strain evidence="8 9">03SUJ4</strain>
    </source>
</reference>
<evidence type="ECO:0000259" key="6">
    <source>
        <dbReference type="Pfam" id="PF02465"/>
    </source>
</evidence>
<dbReference type="Pfam" id="PF07195">
    <property type="entry name" value="FliD_C"/>
    <property type="match status" value="1"/>
</dbReference>
<name>A0ABW9KL34_9BACT</name>
<comment type="subunit">
    <text evidence="2 5">Homopentamer.</text>
</comment>
<evidence type="ECO:0000313" key="8">
    <source>
        <dbReference type="EMBL" id="MFN2976506.1"/>
    </source>
</evidence>
<dbReference type="InterPro" id="IPR040026">
    <property type="entry name" value="FliD"/>
</dbReference>
<evidence type="ECO:0000256" key="5">
    <source>
        <dbReference type="RuleBase" id="RU362066"/>
    </source>
</evidence>
<organism evidence="8 9">
    <name type="scientific">Terriglobus aquaticus</name>
    <dbReference type="NCBI Taxonomy" id="940139"/>
    <lineage>
        <taxon>Bacteria</taxon>
        <taxon>Pseudomonadati</taxon>
        <taxon>Acidobacteriota</taxon>
        <taxon>Terriglobia</taxon>
        <taxon>Terriglobales</taxon>
        <taxon>Acidobacteriaceae</taxon>
        <taxon>Terriglobus</taxon>
    </lineage>
</organism>
<evidence type="ECO:0000256" key="2">
    <source>
        <dbReference type="ARBA" id="ARBA00011255"/>
    </source>
</evidence>
<gene>
    <name evidence="8" type="primary">fliD</name>
    <name evidence="8" type="ORF">ACK2TP_12095</name>
</gene>
<feature type="domain" description="Flagellar hook-associated protein 2 C-terminal" evidence="7">
    <location>
        <begin position="215"/>
        <end position="428"/>
    </location>
</feature>
<sequence>MGSVGINFGSATSGAGFDVASTVSSIMALERTPETAWANQTTALQAQDTALTALGSNASALSTALSSLTSFDGVFSKMQGASSDLSAVALTSVGSTAQSGTHTLAVAQLATTAQQYSSQIATSARLSGSLSLHTSGASAATTISIAPGSSLGDVAAQINSSGAGVQAAVLSDSSGQYLSLTSKQSGAAGDLTVTSSMQDAGGNAVSFSVAQTGIDAKYKLDGVNLTSSSNTVTGALPGVSFQLTGLSSNVTVQVAPDESGIESALQTFISAYNTLSKSLTAQEGKDSSGNAEPLYGSTVVSQIQSTLSSAFATQPSGTNAGLSLTSLGLSLGVDGTLSLDTGVLGAALASNFSGVADSFMVVGGFGQTFSAALNSIGSSTTGTISMALANNSSAEATLADNKTTLEARLTAYSANLTTELNTANQVLQAIPQQLNEVDQMFYSISGYQSGSSH</sequence>
<comment type="subcellular location">
    <subcellularLocation>
        <location evidence="5">Secreted</location>
    </subcellularLocation>
    <subcellularLocation>
        <location evidence="5">Bacterial flagellum</location>
    </subcellularLocation>
</comment>
<dbReference type="PANTHER" id="PTHR30288:SF0">
    <property type="entry name" value="FLAGELLAR HOOK-ASSOCIATED PROTEIN 2"/>
    <property type="match status" value="1"/>
</dbReference>
<comment type="similarity">
    <text evidence="1 5">Belongs to the FliD family.</text>
</comment>
<proteinExistence type="inferred from homology"/>
<keyword evidence="4 5" id="KW-0975">Bacterial flagellum</keyword>
<keyword evidence="9" id="KW-1185">Reference proteome</keyword>
<evidence type="ECO:0000256" key="3">
    <source>
        <dbReference type="ARBA" id="ARBA00023054"/>
    </source>
</evidence>
<keyword evidence="8" id="KW-0282">Flagellum</keyword>
<evidence type="ECO:0000313" key="9">
    <source>
        <dbReference type="Proteomes" id="UP001634747"/>
    </source>
</evidence>
<dbReference type="EMBL" id="JBJYXY010000001">
    <property type="protein sequence ID" value="MFN2976506.1"/>
    <property type="molecule type" value="Genomic_DNA"/>
</dbReference>
<keyword evidence="8" id="KW-0966">Cell projection</keyword>
<dbReference type="Proteomes" id="UP001634747">
    <property type="component" value="Unassembled WGS sequence"/>
</dbReference>
<dbReference type="Pfam" id="PF07196">
    <property type="entry name" value="Flagellin_IN"/>
    <property type="match status" value="1"/>
</dbReference>
<feature type="domain" description="Flagellar hook-associated protein 2 N-terminal" evidence="6">
    <location>
        <begin position="16"/>
        <end position="112"/>
    </location>
</feature>
<dbReference type="InterPro" id="IPR003481">
    <property type="entry name" value="FliD_N"/>
</dbReference>
<keyword evidence="8" id="KW-0969">Cilium</keyword>
<keyword evidence="5" id="KW-0964">Secreted</keyword>
<evidence type="ECO:0000256" key="1">
    <source>
        <dbReference type="ARBA" id="ARBA00009764"/>
    </source>
</evidence>
<evidence type="ECO:0000259" key="7">
    <source>
        <dbReference type="Pfam" id="PF07195"/>
    </source>
</evidence>
<comment type="caution">
    <text evidence="8">The sequence shown here is derived from an EMBL/GenBank/DDBJ whole genome shotgun (WGS) entry which is preliminary data.</text>
</comment>
<dbReference type="InterPro" id="IPR010810">
    <property type="entry name" value="Flagellin_hook_IN_motif"/>
</dbReference>
<comment type="function">
    <text evidence="5">Required for morphogenesis and for the elongation of the flagellar filament by facilitating polymerization of the flagellin monomers at the tip of growing filament. Forms a capping structure, which prevents flagellin subunits (transported through the central channel of the flagellum) from leaking out without polymerization at the distal end.</text>
</comment>
<keyword evidence="3" id="KW-0175">Coiled coil</keyword>
<dbReference type="RefSeq" id="WP_263412018.1">
    <property type="nucleotide sequence ID" value="NZ_BAABBH010000001.1"/>
</dbReference>
<dbReference type="Pfam" id="PF02465">
    <property type="entry name" value="FliD_N"/>
    <property type="match status" value="1"/>
</dbReference>
<evidence type="ECO:0000256" key="4">
    <source>
        <dbReference type="ARBA" id="ARBA00023143"/>
    </source>
</evidence>
<accession>A0ABW9KL34</accession>
<protein>
    <recommendedName>
        <fullName evidence="5">Flagellar hook-associated protein 2</fullName>
        <shortName evidence="5">HAP2</shortName>
    </recommendedName>
    <alternativeName>
        <fullName evidence="5">Flagellar cap protein</fullName>
    </alternativeName>
</protein>
<dbReference type="PANTHER" id="PTHR30288">
    <property type="entry name" value="FLAGELLAR CAP/ASSEMBLY PROTEIN FLID"/>
    <property type="match status" value="1"/>
</dbReference>